<dbReference type="InterPro" id="IPR040632">
    <property type="entry name" value="Sulfotransfer_4"/>
</dbReference>
<dbReference type="AlphaFoldDB" id="A0A1C3EBJ2"/>
<dbReference type="STRING" id="1080227.A8L45_19985"/>
<name>A0A1C3EBJ2_9GAMM</name>
<protein>
    <recommendedName>
        <fullName evidence="3">Sulfotransferase family protein</fullName>
    </recommendedName>
</protein>
<evidence type="ECO:0008006" key="3">
    <source>
        <dbReference type="Google" id="ProtNLM"/>
    </source>
</evidence>
<organism evidence="1 2">
    <name type="scientific">Veronia pacifica</name>
    <dbReference type="NCBI Taxonomy" id="1080227"/>
    <lineage>
        <taxon>Bacteria</taxon>
        <taxon>Pseudomonadati</taxon>
        <taxon>Pseudomonadota</taxon>
        <taxon>Gammaproteobacteria</taxon>
        <taxon>Vibrionales</taxon>
        <taxon>Vibrionaceae</taxon>
        <taxon>Veronia</taxon>
    </lineage>
</organism>
<dbReference type="PANTHER" id="PTHR36978:SF4">
    <property type="entry name" value="P-LOOP CONTAINING NUCLEOSIDE TRIPHOSPHATE HYDROLASE PROTEIN"/>
    <property type="match status" value="1"/>
</dbReference>
<dbReference type="SUPFAM" id="SSF52540">
    <property type="entry name" value="P-loop containing nucleoside triphosphate hydrolases"/>
    <property type="match status" value="1"/>
</dbReference>
<gene>
    <name evidence="1" type="ORF">A8L45_19985</name>
</gene>
<dbReference type="RefSeq" id="WP_068905124.1">
    <property type="nucleotide sequence ID" value="NZ_LYBM01000051.1"/>
</dbReference>
<proteinExistence type="predicted"/>
<dbReference type="Gene3D" id="3.40.50.300">
    <property type="entry name" value="P-loop containing nucleotide triphosphate hydrolases"/>
    <property type="match status" value="1"/>
</dbReference>
<dbReference type="InterPro" id="IPR027417">
    <property type="entry name" value="P-loop_NTPase"/>
</dbReference>
<evidence type="ECO:0000313" key="1">
    <source>
        <dbReference type="EMBL" id="ODA30613.1"/>
    </source>
</evidence>
<evidence type="ECO:0000313" key="2">
    <source>
        <dbReference type="Proteomes" id="UP000094936"/>
    </source>
</evidence>
<dbReference type="EMBL" id="LYBM01000051">
    <property type="protein sequence ID" value="ODA30613.1"/>
    <property type="molecule type" value="Genomic_DNA"/>
</dbReference>
<accession>A0A1C3EBJ2</accession>
<dbReference type="Proteomes" id="UP000094936">
    <property type="component" value="Unassembled WGS sequence"/>
</dbReference>
<keyword evidence="2" id="KW-1185">Reference proteome</keyword>
<reference evidence="1 2" key="1">
    <citation type="submission" date="2016-05" db="EMBL/GenBank/DDBJ databases">
        <title>Genomic Taxonomy of the Vibrionaceae.</title>
        <authorList>
            <person name="Gomez-Gil B."/>
            <person name="Enciso-Ibarra J."/>
        </authorList>
    </citation>
    <scope>NUCLEOTIDE SEQUENCE [LARGE SCALE GENOMIC DNA]</scope>
    <source>
        <strain evidence="1 2">CAIM 1920</strain>
    </source>
</reference>
<comment type="caution">
    <text evidence="1">The sequence shown here is derived from an EMBL/GenBank/DDBJ whole genome shotgun (WGS) entry which is preliminary data.</text>
</comment>
<sequence>MSKVFIVGLPRTGTTSLCKACIDLGFSTAHTAYTVETIVNAEVVADTPVFNDYMLLHRKYPDARFIYLERPLAVWLPSISRLLSRMADNLFSEHGGFNDTIKRCFFNTFQGLTTDKIDDFEFLETCYQQHRRQALHYFQQNKTNYICLDIADADCHDLLCQFLNVPLQHRRMPRLNVTGKSRHGTT</sequence>
<dbReference type="PANTHER" id="PTHR36978">
    <property type="entry name" value="P-LOOP CONTAINING NUCLEOTIDE TRIPHOSPHATE HYDROLASE"/>
    <property type="match status" value="1"/>
</dbReference>
<dbReference type="Pfam" id="PF17784">
    <property type="entry name" value="Sulfotransfer_4"/>
    <property type="match status" value="2"/>
</dbReference>